<protein>
    <submittedName>
        <fullName evidence="7">Exodeoxyribonuclease-3</fullName>
        <ecNumber evidence="7">3.1.11.2</ecNumber>
    </submittedName>
</protein>
<dbReference type="Proteomes" id="UP001236806">
    <property type="component" value="Unassembled WGS sequence"/>
</dbReference>
<dbReference type="Gene3D" id="3.60.10.10">
    <property type="entry name" value="Endonuclease/exonuclease/phosphatase"/>
    <property type="match status" value="1"/>
</dbReference>
<evidence type="ECO:0000256" key="3">
    <source>
        <dbReference type="ARBA" id="ARBA00022723"/>
    </source>
</evidence>
<dbReference type="PROSITE" id="PS51435">
    <property type="entry name" value="AP_NUCLEASE_F1_4"/>
    <property type="match status" value="1"/>
</dbReference>
<keyword evidence="3" id="KW-0479">Metal-binding</keyword>
<feature type="domain" description="Endonuclease/exonuclease/phosphatase" evidence="6">
    <location>
        <begin position="18"/>
        <end position="273"/>
    </location>
</feature>
<evidence type="ECO:0000256" key="1">
    <source>
        <dbReference type="ARBA" id="ARBA00001946"/>
    </source>
</evidence>
<keyword evidence="4 7" id="KW-0378">Hydrolase</keyword>
<proteinExistence type="inferred from homology"/>
<dbReference type="NCBIfam" id="TIGR00633">
    <property type="entry name" value="xth"/>
    <property type="match status" value="1"/>
</dbReference>
<dbReference type="EC" id="3.1.11.2" evidence="7"/>
<dbReference type="InterPro" id="IPR037493">
    <property type="entry name" value="ExoIII-like"/>
</dbReference>
<dbReference type="PANTHER" id="PTHR43250:SF2">
    <property type="entry name" value="EXODEOXYRIBONUCLEASE III"/>
    <property type="match status" value="1"/>
</dbReference>
<comment type="cofactor">
    <cofactor evidence="1">
        <name>Mg(2+)</name>
        <dbReference type="ChEBI" id="CHEBI:18420"/>
    </cofactor>
</comment>
<organism evidence="7 8">
    <name type="scientific">Pseudarthrobacter siccitolerans</name>
    <dbReference type="NCBI Taxonomy" id="861266"/>
    <lineage>
        <taxon>Bacteria</taxon>
        <taxon>Bacillati</taxon>
        <taxon>Actinomycetota</taxon>
        <taxon>Actinomycetes</taxon>
        <taxon>Micrococcales</taxon>
        <taxon>Micrococcaceae</taxon>
        <taxon>Pseudarthrobacter</taxon>
    </lineage>
</organism>
<evidence type="ECO:0000313" key="7">
    <source>
        <dbReference type="EMBL" id="MDQ0675606.1"/>
    </source>
</evidence>
<dbReference type="InterPro" id="IPR036691">
    <property type="entry name" value="Endo/exonu/phosph_ase_sf"/>
</dbReference>
<dbReference type="SUPFAM" id="SSF56219">
    <property type="entry name" value="DNase I-like"/>
    <property type="match status" value="1"/>
</dbReference>
<evidence type="ECO:0000256" key="2">
    <source>
        <dbReference type="ARBA" id="ARBA00007092"/>
    </source>
</evidence>
<comment type="similarity">
    <text evidence="2">Belongs to the DNA repair enzymes AP/ExoA family.</text>
</comment>
<comment type="caution">
    <text evidence="7">The sequence shown here is derived from an EMBL/GenBank/DDBJ whole genome shotgun (WGS) entry which is preliminary data.</text>
</comment>
<dbReference type="GO" id="GO:0008311">
    <property type="term" value="F:double-stranded DNA 3'-5' DNA exonuclease activity"/>
    <property type="evidence" value="ECO:0007669"/>
    <property type="project" value="UniProtKB-EC"/>
</dbReference>
<evidence type="ECO:0000259" key="6">
    <source>
        <dbReference type="Pfam" id="PF03372"/>
    </source>
</evidence>
<keyword evidence="5" id="KW-0460">Magnesium</keyword>
<dbReference type="EMBL" id="JAUSXB010000001">
    <property type="protein sequence ID" value="MDQ0675606.1"/>
    <property type="molecule type" value="Genomic_DNA"/>
</dbReference>
<dbReference type="InterPro" id="IPR005135">
    <property type="entry name" value="Endo/exonuclease/phosphatase"/>
</dbReference>
<gene>
    <name evidence="7" type="ORF">QFZ36_003167</name>
</gene>
<evidence type="ECO:0000256" key="4">
    <source>
        <dbReference type="ARBA" id="ARBA00022801"/>
    </source>
</evidence>
<name>A0ABU0PQU1_9MICC</name>
<dbReference type="Pfam" id="PF03372">
    <property type="entry name" value="Exo_endo_phos"/>
    <property type="match status" value="1"/>
</dbReference>
<dbReference type="CDD" id="cd09086">
    <property type="entry name" value="ExoIII-like_AP-endo"/>
    <property type="match status" value="1"/>
</dbReference>
<sequence length="282" mass="31829">MLYLRPHRQGKLGTVKIATWNVNSLRARADRVEAWLQRSDCDVLAIQETKCKDENFPWELFERMGYEVAHFGVNQWNGVAIASRVGLEDVERTFLDQPSFGKAGTDPVQEARAMAATCGGVRIWSLYVPNGRSLDDEHMPYKLKWLESLKTHAQELVARNPEAQVALMGDWNIAPFDDDVWDIDLFVNNRYTHVSPPERAAFHAFESAGYTDVVRPYTPGPGVYTYWDYTQLRFPKKEGMRIDFVLASPALAARVTGASIDREERKGKGASDHAPVLVELAG</sequence>
<keyword evidence="8" id="KW-1185">Reference proteome</keyword>
<evidence type="ECO:0000313" key="8">
    <source>
        <dbReference type="Proteomes" id="UP001236806"/>
    </source>
</evidence>
<dbReference type="PANTHER" id="PTHR43250">
    <property type="entry name" value="EXODEOXYRIBONUCLEASE III"/>
    <property type="match status" value="1"/>
</dbReference>
<evidence type="ECO:0000256" key="5">
    <source>
        <dbReference type="ARBA" id="ARBA00022842"/>
    </source>
</evidence>
<dbReference type="NCBIfam" id="TIGR00195">
    <property type="entry name" value="exoDNase_III"/>
    <property type="match status" value="1"/>
</dbReference>
<dbReference type="InterPro" id="IPR004808">
    <property type="entry name" value="AP_endonuc_1"/>
</dbReference>
<accession>A0ABU0PQU1</accession>
<reference evidence="7 8" key="1">
    <citation type="submission" date="2023-07" db="EMBL/GenBank/DDBJ databases">
        <title>Comparative genomics of wheat-associated soil bacteria to identify genetic determinants of phenazine resistance.</title>
        <authorList>
            <person name="Mouncey N."/>
        </authorList>
    </citation>
    <scope>NUCLEOTIDE SEQUENCE [LARGE SCALE GENOMIC DNA]</scope>
    <source>
        <strain evidence="7 8">W1I3</strain>
    </source>
</reference>